<dbReference type="InterPro" id="IPR013320">
    <property type="entry name" value="ConA-like_dom_sf"/>
</dbReference>
<dbReference type="GeneTree" id="ENSGT00390000014380"/>
<dbReference type="PROSITE" id="PS51304">
    <property type="entry name" value="GALECTIN"/>
    <property type="match status" value="1"/>
</dbReference>
<dbReference type="CDD" id="cd00063">
    <property type="entry name" value="FN3"/>
    <property type="match status" value="1"/>
</dbReference>
<dbReference type="Pfam" id="PF00337">
    <property type="entry name" value="Gal-bind_lectin"/>
    <property type="match status" value="1"/>
</dbReference>
<dbReference type="InterPro" id="IPR013783">
    <property type="entry name" value="Ig-like_fold"/>
</dbReference>
<dbReference type="InterPro" id="IPR036116">
    <property type="entry name" value="FN3_sf"/>
</dbReference>
<dbReference type="SMART" id="SM00908">
    <property type="entry name" value="Gal-bind_lectin"/>
    <property type="match status" value="1"/>
</dbReference>
<keyword evidence="6" id="KW-1185">Reference proteome</keyword>
<dbReference type="PANTHER" id="PTHR31594">
    <property type="entry name" value="AIG1-TYPE G DOMAIN-CONTAINING PROTEIN"/>
    <property type="match status" value="1"/>
</dbReference>
<sequence>MEPKTIEMAALGRSLYPGMLYDCRSDSFIPGVTLWDKASLTQDLDIRKQPNTDLKFSASDSLSDKASLLDVSASLKASFFGGLVEVGGSAKYLNHKKCSEKQSRVTMQYSQRTKFEQLTMTQLGKITYPEVFEQKTATHVVTSVLYGSQVFMVFDRTNADTDNKQEVEGNLNVLVKKIPSFSMEGEGALKMNEYEKKLAESISCTFYGDCVLEENPTTYIEALQIYKKLPTLLRQKENDAVPVRVWLYPLTHLDSRAAKLEREISATLISDIQSVLEELGNAERKVRDLFGNKMVNDFEDVKDRLRLFQRSVEDYKLLFQKALSRILPAIRGSQNEKEMEKLTNILLIHQRSPFSTNKLKKWLDDIHAELNLLNTYTSQLGAVQVITSSVKFDEVIFDPRVDTVVCFSFTSLDKDPYLSTITDFLKIEDLENLNLISETSDQDIQAWFRNSEIYEKMRRNFYLFKSFFEVNQRNEKTKFVIDPVSDSSNPGASIRLYRNGQIKDNNFQPVSKPPKPSVSIQNRDVILKLQKSPTGETIQYRVEYRATQSPGDSGADSENWEFRVTPDAQETYTLTGLQFENQYHVRYRAVGDVGMSEASDSSDAFSLREESDPGASFCIELRNRILTSLGTSKWSLSTIQSELTNRVSDIVIPYEGAISDGLKPGMALFLRGVVPKDGEDFTINLKTKSGEDGDIAFQFKFQFKTCTVVCNSFKKGEWGKPEETRNAPLRKGNTFNIFMVIHPEHYEVIVNGQVFSKVKHRIPLKRVSVMNITGNVDMNTFSIIEVSLSYSYTYFISSTDHIGTLCSSMIINN</sequence>
<reference evidence="6" key="2">
    <citation type="journal article" date="2014" name="Nat. Commun.">
        <title>The cavefish genome reveals candidate genes for eye loss.</title>
        <authorList>
            <person name="McGaugh S.E."/>
            <person name="Gross J.B."/>
            <person name="Aken B."/>
            <person name="Blin M."/>
            <person name="Borowsky R."/>
            <person name="Chalopin D."/>
            <person name="Hinaux H."/>
            <person name="Jeffery W.R."/>
            <person name="Keene A."/>
            <person name="Ma L."/>
            <person name="Minx P."/>
            <person name="Murphy D."/>
            <person name="O'Quin K.E."/>
            <person name="Retaux S."/>
            <person name="Rohner N."/>
            <person name="Searle S.M."/>
            <person name="Stahl B.A."/>
            <person name="Tabin C."/>
            <person name="Volff J.N."/>
            <person name="Yoshizawa M."/>
            <person name="Warren W.C."/>
        </authorList>
    </citation>
    <scope>NUCLEOTIDE SEQUENCE [LARGE SCALE GENOMIC DNA]</scope>
    <source>
        <strain evidence="6">female</strain>
    </source>
</reference>
<reference evidence="5" key="3">
    <citation type="submission" date="2025-08" db="UniProtKB">
        <authorList>
            <consortium name="Ensembl"/>
        </authorList>
    </citation>
    <scope>IDENTIFICATION</scope>
</reference>
<dbReference type="PANTHER" id="PTHR31594:SF11">
    <property type="entry name" value="NEOVERRUCOTOXIN SUBUNIT ALPHA-LIKE ISOFORM X1-RELATED"/>
    <property type="match status" value="1"/>
</dbReference>
<name>A0A3B1IYS9_ASTMX</name>
<dbReference type="SUPFAM" id="SSF49265">
    <property type="entry name" value="Fibronectin type III"/>
    <property type="match status" value="1"/>
</dbReference>
<evidence type="ECO:0000256" key="1">
    <source>
        <dbReference type="ARBA" id="ARBA00022734"/>
    </source>
</evidence>
<dbReference type="Pfam" id="PF21109">
    <property type="entry name" value="Stonustoxin_helical"/>
    <property type="match status" value="1"/>
</dbReference>
<dbReference type="Bgee" id="ENSAMXG00000018610">
    <property type="expression patterns" value="Expressed in mesonephros and 13 other cell types or tissues"/>
</dbReference>
<dbReference type="InterPro" id="IPR040581">
    <property type="entry name" value="Thioredoxin_11"/>
</dbReference>
<keyword evidence="2" id="KW-0677">Repeat</keyword>
<dbReference type="CDD" id="cd00070">
    <property type="entry name" value="GLECT"/>
    <property type="match status" value="1"/>
</dbReference>
<evidence type="ECO:0000256" key="2">
    <source>
        <dbReference type="ARBA" id="ARBA00022737"/>
    </source>
</evidence>
<evidence type="ECO:0000313" key="5">
    <source>
        <dbReference type="Ensembl" id="ENSAMXP00000034710.1"/>
    </source>
</evidence>
<dbReference type="Gene3D" id="2.60.120.200">
    <property type="match status" value="1"/>
</dbReference>
<feature type="domain" description="Galectin" evidence="4">
    <location>
        <begin position="654"/>
        <end position="789"/>
    </location>
</feature>
<dbReference type="SMART" id="SM00276">
    <property type="entry name" value="GLECT"/>
    <property type="match status" value="1"/>
</dbReference>
<dbReference type="Pfam" id="PF00041">
    <property type="entry name" value="fn3"/>
    <property type="match status" value="1"/>
</dbReference>
<dbReference type="Pfam" id="PF24674">
    <property type="entry name" value="MACPF_SNTX"/>
    <property type="match status" value="1"/>
</dbReference>
<dbReference type="GO" id="GO:0030246">
    <property type="term" value="F:carbohydrate binding"/>
    <property type="evidence" value="ECO:0007669"/>
    <property type="project" value="UniProtKB-KW"/>
</dbReference>
<evidence type="ECO:0000313" key="6">
    <source>
        <dbReference type="Proteomes" id="UP000018467"/>
    </source>
</evidence>
<dbReference type="Gene3D" id="2.60.40.10">
    <property type="entry name" value="Immunoglobulins"/>
    <property type="match status" value="1"/>
</dbReference>
<organism evidence="5 6">
    <name type="scientific">Astyanax mexicanus</name>
    <name type="common">Blind cave fish</name>
    <name type="synonym">Astyanax fasciatus mexicanus</name>
    <dbReference type="NCBI Taxonomy" id="7994"/>
    <lineage>
        <taxon>Eukaryota</taxon>
        <taxon>Metazoa</taxon>
        <taxon>Chordata</taxon>
        <taxon>Craniata</taxon>
        <taxon>Vertebrata</taxon>
        <taxon>Euteleostomi</taxon>
        <taxon>Actinopterygii</taxon>
        <taxon>Neopterygii</taxon>
        <taxon>Teleostei</taxon>
        <taxon>Ostariophysi</taxon>
        <taxon>Characiformes</taxon>
        <taxon>Characoidei</taxon>
        <taxon>Acestrorhamphidae</taxon>
        <taxon>Acestrorhamphinae</taxon>
        <taxon>Astyanax</taxon>
    </lineage>
</organism>
<dbReference type="AlphaFoldDB" id="A0A3B1IYS9"/>
<accession>A0A3B1IYS9</accession>
<dbReference type="SUPFAM" id="SSF49899">
    <property type="entry name" value="Concanavalin A-like lectins/glucanases"/>
    <property type="match status" value="1"/>
</dbReference>
<dbReference type="FunFam" id="2.60.120.200:FF:000124">
    <property type="entry name" value="Galectin-4"/>
    <property type="match status" value="1"/>
</dbReference>
<dbReference type="InterPro" id="IPR056072">
    <property type="entry name" value="SNTX_MACPF/CDC-like_dom"/>
</dbReference>
<dbReference type="InterPro" id="IPR048997">
    <property type="entry name" value="Stonustoxin-like_helical"/>
</dbReference>
<dbReference type="InterPro" id="IPR001079">
    <property type="entry name" value="Galectin_CRD"/>
</dbReference>
<dbReference type="Ensembl" id="ENSAMXT00000048414.1">
    <property type="protein sequence ID" value="ENSAMXP00000034710.1"/>
    <property type="gene ID" value="ENSAMXG00000018610.2"/>
</dbReference>
<dbReference type="Pfam" id="PF18078">
    <property type="entry name" value="Thioredoxin_11"/>
    <property type="match status" value="1"/>
</dbReference>
<feature type="domain" description="Fibronectin type-III" evidence="3">
    <location>
        <begin position="510"/>
        <end position="610"/>
    </location>
</feature>
<reference evidence="5" key="4">
    <citation type="submission" date="2025-09" db="UniProtKB">
        <authorList>
            <consortium name="Ensembl"/>
        </authorList>
    </citation>
    <scope>IDENTIFICATION</scope>
</reference>
<protein>
    <submittedName>
        <fullName evidence="5">Stonustoxin subunit alpha-like</fullName>
    </submittedName>
</protein>
<evidence type="ECO:0000259" key="3">
    <source>
        <dbReference type="PROSITE" id="PS50853"/>
    </source>
</evidence>
<proteinExistence type="predicted"/>
<dbReference type="Proteomes" id="UP000018467">
    <property type="component" value="Unassembled WGS sequence"/>
</dbReference>
<dbReference type="InterPro" id="IPR052090">
    <property type="entry name" value="Cytolytic_pore-forming_toxin"/>
</dbReference>
<evidence type="ECO:0000259" key="4">
    <source>
        <dbReference type="PROSITE" id="PS51304"/>
    </source>
</evidence>
<dbReference type="PROSITE" id="PS50853">
    <property type="entry name" value="FN3"/>
    <property type="match status" value="1"/>
</dbReference>
<keyword evidence="1" id="KW-0430">Lectin</keyword>
<dbReference type="InParanoid" id="A0A3B1IYS9"/>
<reference evidence="6" key="1">
    <citation type="submission" date="2013-03" db="EMBL/GenBank/DDBJ databases">
        <authorList>
            <person name="Jeffery W."/>
            <person name="Warren W."/>
            <person name="Wilson R.K."/>
        </authorList>
    </citation>
    <scope>NUCLEOTIDE SEQUENCE</scope>
    <source>
        <strain evidence="6">female</strain>
    </source>
</reference>
<dbReference type="InterPro" id="IPR003961">
    <property type="entry name" value="FN3_dom"/>
</dbReference>